<dbReference type="AlphaFoldDB" id="A0A9P0MKB0"/>
<keyword evidence="2" id="KW-1185">Reference proteome</keyword>
<evidence type="ECO:0000313" key="2">
    <source>
        <dbReference type="Proteomes" id="UP001152798"/>
    </source>
</evidence>
<proteinExistence type="predicted"/>
<accession>A0A9P0MKB0</accession>
<dbReference type="Proteomes" id="UP001152798">
    <property type="component" value="Chromosome 3"/>
</dbReference>
<reference evidence="1" key="1">
    <citation type="submission" date="2022-01" db="EMBL/GenBank/DDBJ databases">
        <authorList>
            <person name="King R."/>
        </authorList>
    </citation>
    <scope>NUCLEOTIDE SEQUENCE</scope>
</reference>
<gene>
    <name evidence="1" type="ORF">NEZAVI_LOCUS7047</name>
</gene>
<protein>
    <submittedName>
        <fullName evidence="1">Uncharacterized protein</fullName>
    </submittedName>
</protein>
<dbReference type="OrthoDB" id="6625059at2759"/>
<organism evidence="1 2">
    <name type="scientific">Nezara viridula</name>
    <name type="common">Southern green stink bug</name>
    <name type="synonym">Cimex viridulus</name>
    <dbReference type="NCBI Taxonomy" id="85310"/>
    <lineage>
        <taxon>Eukaryota</taxon>
        <taxon>Metazoa</taxon>
        <taxon>Ecdysozoa</taxon>
        <taxon>Arthropoda</taxon>
        <taxon>Hexapoda</taxon>
        <taxon>Insecta</taxon>
        <taxon>Pterygota</taxon>
        <taxon>Neoptera</taxon>
        <taxon>Paraneoptera</taxon>
        <taxon>Hemiptera</taxon>
        <taxon>Heteroptera</taxon>
        <taxon>Panheteroptera</taxon>
        <taxon>Pentatomomorpha</taxon>
        <taxon>Pentatomoidea</taxon>
        <taxon>Pentatomidae</taxon>
        <taxon>Pentatominae</taxon>
        <taxon>Nezara</taxon>
    </lineage>
</organism>
<name>A0A9P0MKB0_NEZVI</name>
<evidence type="ECO:0000313" key="1">
    <source>
        <dbReference type="EMBL" id="CAH1397135.1"/>
    </source>
</evidence>
<dbReference type="EMBL" id="OV725079">
    <property type="protein sequence ID" value="CAH1397135.1"/>
    <property type="molecule type" value="Genomic_DNA"/>
</dbReference>
<sequence>MSQDNLIGFGECVLALHEKLTQFVKQSDLFEELNSMIHKMMDTTAKRRYSMGRTSIFSKNCRETSIIERRTSPKPKKTCCSFSSSNSENRVSDFKVIKPCFVKLDKICDTQLSKLLANRMYSNMAQSNRNDLEMTSLQSTDMIHNPTENLRPDDSTGSRVNININPEFLATEDHLDLLMAKEMASSYPQTDKRINGRVKHVLTNSLEDCNLNPVVVLKRLSPQFISRAINGKLEMECGEFNQRKKRRGRPPLQKLAVTNEVRRSKRSSVVKWGCSCCSKSSHSGPRRSERLSNILLSTEDQNSYFFNRRNSCSTRRQYKIKDDKKRIRNKENISRAKKRSNEKINNSDDEEEFYGFENQTKNRQRIKKMKEALKTLNAQPLGKENGRAAIFNGDFKSLIRHKAPFKAVNRVDASWNTNEDIVLFNNPNIEDDQSSISYRDSNLNVRNKVIMLHRNNVQCNDSEADGSALDRLEILELFKKREKLLINKMVRDQGKIIVSKTGELFNEDTFSDEPLNYYSGKYYIKKIGRRIPLWAEESIRNVIIQSQDQIPLDIIGGYFQDPDLTDPTCIAEFLGSAFLEKNDIAINAW</sequence>